<dbReference type="EMBL" id="JOJR01023543">
    <property type="protein sequence ID" value="RCN24091.1"/>
    <property type="molecule type" value="Genomic_DNA"/>
</dbReference>
<feature type="non-terminal residue" evidence="2">
    <location>
        <position position="1"/>
    </location>
</feature>
<evidence type="ECO:0000313" key="3">
    <source>
        <dbReference type="Proteomes" id="UP000252519"/>
    </source>
</evidence>
<sequence>NATHATQSFPPEPVRIPPNQPPNQRPPPSWQRASEASTSPWAHRQPEQGHQQRRYHPAHRPAHWAQQYPQYPPCSFASPPRPFGRALYSPAV</sequence>
<protein>
    <submittedName>
        <fullName evidence="2">Uncharacterized protein</fullName>
    </submittedName>
</protein>
<dbReference type="Proteomes" id="UP000252519">
    <property type="component" value="Unassembled WGS sequence"/>
</dbReference>
<accession>A0A368EWI8</accession>
<dbReference type="OrthoDB" id="5868374at2759"/>
<feature type="compositionally biased region" description="Pro residues" evidence="1">
    <location>
        <begin position="10"/>
        <end position="29"/>
    </location>
</feature>
<feature type="region of interest" description="Disordered" evidence="1">
    <location>
        <begin position="1"/>
        <end position="92"/>
    </location>
</feature>
<reference evidence="2 3" key="1">
    <citation type="submission" date="2014-10" db="EMBL/GenBank/DDBJ databases">
        <title>Draft genome of the hookworm Ancylostoma caninum.</title>
        <authorList>
            <person name="Mitreva M."/>
        </authorList>
    </citation>
    <scope>NUCLEOTIDE SEQUENCE [LARGE SCALE GENOMIC DNA]</scope>
    <source>
        <strain evidence="2 3">Baltimore</strain>
    </source>
</reference>
<organism evidence="2 3">
    <name type="scientific">Ancylostoma caninum</name>
    <name type="common">Dog hookworm</name>
    <dbReference type="NCBI Taxonomy" id="29170"/>
    <lineage>
        <taxon>Eukaryota</taxon>
        <taxon>Metazoa</taxon>
        <taxon>Ecdysozoa</taxon>
        <taxon>Nematoda</taxon>
        <taxon>Chromadorea</taxon>
        <taxon>Rhabditida</taxon>
        <taxon>Rhabditina</taxon>
        <taxon>Rhabditomorpha</taxon>
        <taxon>Strongyloidea</taxon>
        <taxon>Ancylostomatidae</taxon>
        <taxon>Ancylostomatinae</taxon>
        <taxon>Ancylostoma</taxon>
    </lineage>
</organism>
<comment type="caution">
    <text evidence="2">The sequence shown here is derived from an EMBL/GenBank/DDBJ whole genome shotgun (WGS) entry which is preliminary data.</text>
</comment>
<feature type="non-terminal residue" evidence="2">
    <location>
        <position position="92"/>
    </location>
</feature>
<feature type="compositionally biased region" description="Polar residues" evidence="1">
    <location>
        <begin position="31"/>
        <end position="40"/>
    </location>
</feature>
<evidence type="ECO:0000313" key="2">
    <source>
        <dbReference type="EMBL" id="RCN24091.1"/>
    </source>
</evidence>
<gene>
    <name evidence="2" type="ORF">ANCCAN_30219</name>
</gene>
<keyword evidence="3" id="KW-1185">Reference proteome</keyword>
<name>A0A368EWI8_ANCCA</name>
<dbReference type="AlphaFoldDB" id="A0A368EWI8"/>
<proteinExistence type="predicted"/>
<evidence type="ECO:0000256" key="1">
    <source>
        <dbReference type="SAM" id="MobiDB-lite"/>
    </source>
</evidence>
<feature type="compositionally biased region" description="Basic residues" evidence="1">
    <location>
        <begin position="51"/>
        <end position="62"/>
    </location>
</feature>